<evidence type="ECO:0000256" key="1">
    <source>
        <dbReference type="SAM" id="MobiDB-lite"/>
    </source>
</evidence>
<feature type="compositionally biased region" description="Low complexity" evidence="1">
    <location>
        <begin position="21"/>
        <end position="33"/>
    </location>
</feature>
<sequence>MALSAATWTEEGDCSTCCRGATPRSSRRTASPR</sequence>
<name>A0A0A9CIN5_ARUDO</name>
<accession>A0A0A9CIN5</accession>
<reference evidence="2" key="1">
    <citation type="submission" date="2014-09" db="EMBL/GenBank/DDBJ databases">
        <authorList>
            <person name="Magalhaes I.L.F."/>
            <person name="Oliveira U."/>
            <person name="Santos F.R."/>
            <person name="Vidigal T.H.D.A."/>
            <person name="Brescovit A.D."/>
            <person name="Santos A.J."/>
        </authorList>
    </citation>
    <scope>NUCLEOTIDE SEQUENCE</scope>
    <source>
        <tissue evidence="2">Shoot tissue taken approximately 20 cm above the soil surface</tissue>
    </source>
</reference>
<protein>
    <submittedName>
        <fullName evidence="2">Uncharacterized protein</fullName>
    </submittedName>
</protein>
<reference evidence="2" key="2">
    <citation type="journal article" date="2015" name="Data Brief">
        <title>Shoot transcriptome of the giant reed, Arundo donax.</title>
        <authorList>
            <person name="Barrero R.A."/>
            <person name="Guerrero F.D."/>
            <person name="Moolhuijzen P."/>
            <person name="Goolsby J.A."/>
            <person name="Tidwell J."/>
            <person name="Bellgard S.E."/>
            <person name="Bellgard M.I."/>
        </authorList>
    </citation>
    <scope>NUCLEOTIDE SEQUENCE</scope>
    <source>
        <tissue evidence="2">Shoot tissue taken approximately 20 cm above the soil surface</tissue>
    </source>
</reference>
<organism evidence="2">
    <name type="scientific">Arundo donax</name>
    <name type="common">Giant reed</name>
    <name type="synonym">Donax arundinaceus</name>
    <dbReference type="NCBI Taxonomy" id="35708"/>
    <lineage>
        <taxon>Eukaryota</taxon>
        <taxon>Viridiplantae</taxon>
        <taxon>Streptophyta</taxon>
        <taxon>Embryophyta</taxon>
        <taxon>Tracheophyta</taxon>
        <taxon>Spermatophyta</taxon>
        <taxon>Magnoliopsida</taxon>
        <taxon>Liliopsida</taxon>
        <taxon>Poales</taxon>
        <taxon>Poaceae</taxon>
        <taxon>PACMAD clade</taxon>
        <taxon>Arundinoideae</taxon>
        <taxon>Arundineae</taxon>
        <taxon>Arundo</taxon>
    </lineage>
</organism>
<dbReference type="EMBL" id="GBRH01226498">
    <property type="protein sequence ID" value="JAD71397.1"/>
    <property type="molecule type" value="Transcribed_RNA"/>
</dbReference>
<feature type="region of interest" description="Disordered" evidence="1">
    <location>
        <begin position="1"/>
        <end position="33"/>
    </location>
</feature>
<proteinExistence type="predicted"/>
<dbReference type="AlphaFoldDB" id="A0A0A9CIN5"/>
<evidence type="ECO:0000313" key="2">
    <source>
        <dbReference type="EMBL" id="JAD71397.1"/>
    </source>
</evidence>